<organism evidence="1 2">
    <name type="scientific">Pluteus cervinus</name>
    <dbReference type="NCBI Taxonomy" id="181527"/>
    <lineage>
        <taxon>Eukaryota</taxon>
        <taxon>Fungi</taxon>
        <taxon>Dikarya</taxon>
        <taxon>Basidiomycota</taxon>
        <taxon>Agaricomycotina</taxon>
        <taxon>Agaricomycetes</taxon>
        <taxon>Agaricomycetidae</taxon>
        <taxon>Agaricales</taxon>
        <taxon>Pluteineae</taxon>
        <taxon>Pluteaceae</taxon>
        <taxon>Pluteus</taxon>
    </lineage>
</organism>
<dbReference type="EMBL" id="ML208350">
    <property type="protein sequence ID" value="TFK68498.1"/>
    <property type="molecule type" value="Genomic_DNA"/>
</dbReference>
<protein>
    <submittedName>
        <fullName evidence="1">Uncharacterized protein</fullName>
    </submittedName>
</protein>
<sequence>MSGFIFYSSSRLRAMAGKRRTTTILKTNSSSEVEVCPQCARKYNPPMDVILLNPSEELMWVATEKKWLEAKRSKKRESGSGSSTQMTGTLLSKGGLLGHWNLTNRRTIKGESKLKANAKSQP</sequence>
<accession>A0ACD3ARC6</accession>
<dbReference type="Proteomes" id="UP000308600">
    <property type="component" value="Unassembled WGS sequence"/>
</dbReference>
<reference evidence="1 2" key="1">
    <citation type="journal article" date="2019" name="Nat. Ecol. Evol.">
        <title>Megaphylogeny resolves global patterns of mushroom evolution.</title>
        <authorList>
            <person name="Varga T."/>
            <person name="Krizsan K."/>
            <person name="Foldi C."/>
            <person name="Dima B."/>
            <person name="Sanchez-Garcia M."/>
            <person name="Sanchez-Ramirez S."/>
            <person name="Szollosi G.J."/>
            <person name="Szarkandi J.G."/>
            <person name="Papp V."/>
            <person name="Albert L."/>
            <person name="Andreopoulos W."/>
            <person name="Angelini C."/>
            <person name="Antonin V."/>
            <person name="Barry K.W."/>
            <person name="Bougher N.L."/>
            <person name="Buchanan P."/>
            <person name="Buyck B."/>
            <person name="Bense V."/>
            <person name="Catcheside P."/>
            <person name="Chovatia M."/>
            <person name="Cooper J."/>
            <person name="Damon W."/>
            <person name="Desjardin D."/>
            <person name="Finy P."/>
            <person name="Geml J."/>
            <person name="Haridas S."/>
            <person name="Hughes K."/>
            <person name="Justo A."/>
            <person name="Karasinski D."/>
            <person name="Kautmanova I."/>
            <person name="Kiss B."/>
            <person name="Kocsube S."/>
            <person name="Kotiranta H."/>
            <person name="LaButti K.M."/>
            <person name="Lechner B.E."/>
            <person name="Liimatainen K."/>
            <person name="Lipzen A."/>
            <person name="Lukacs Z."/>
            <person name="Mihaltcheva S."/>
            <person name="Morgado L.N."/>
            <person name="Niskanen T."/>
            <person name="Noordeloos M.E."/>
            <person name="Ohm R.A."/>
            <person name="Ortiz-Santana B."/>
            <person name="Ovrebo C."/>
            <person name="Racz N."/>
            <person name="Riley R."/>
            <person name="Savchenko A."/>
            <person name="Shiryaev A."/>
            <person name="Soop K."/>
            <person name="Spirin V."/>
            <person name="Szebenyi C."/>
            <person name="Tomsovsky M."/>
            <person name="Tulloss R.E."/>
            <person name="Uehling J."/>
            <person name="Grigoriev I.V."/>
            <person name="Vagvolgyi C."/>
            <person name="Papp T."/>
            <person name="Martin F.M."/>
            <person name="Miettinen O."/>
            <person name="Hibbett D.S."/>
            <person name="Nagy L.G."/>
        </authorList>
    </citation>
    <scope>NUCLEOTIDE SEQUENCE [LARGE SCALE GENOMIC DNA]</scope>
    <source>
        <strain evidence="1 2">NL-1719</strain>
    </source>
</reference>
<evidence type="ECO:0000313" key="1">
    <source>
        <dbReference type="EMBL" id="TFK68498.1"/>
    </source>
</evidence>
<name>A0ACD3ARC6_9AGAR</name>
<keyword evidence="2" id="KW-1185">Reference proteome</keyword>
<evidence type="ECO:0000313" key="2">
    <source>
        <dbReference type="Proteomes" id="UP000308600"/>
    </source>
</evidence>
<proteinExistence type="predicted"/>
<gene>
    <name evidence="1" type="ORF">BDN72DRAFT_676471</name>
</gene>